<evidence type="ECO:0000313" key="8">
    <source>
        <dbReference type="EMBL" id="KAK3357156.1"/>
    </source>
</evidence>
<reference evidence="8" key="2">
    <citation type="submission" date="2023-06" db="EMBL/GenBank/DDBJ databases">
        <authorList>
            <consortium name="Lawrence Berkeley National Laboratory"/>
            <person name="Haridas S."/>
            <person name="Hensen N."/>
            <person name="Bonometti L."/>
            <person name="Westerberg I."/>
            <person name="Brannstrom I.O."/>
            <person name="Guillou S."/>
            <person name="Cros-Aarteil S."/>
            <person name="Calhoun S."/>
            <person name="Kuo A."/>
            <person name="Mondo S."/>
            <person name="Pangilinan J."/>
            <person name="Riley R."/>
            <person name="Labutti K."/>
            <person name="Andreopoulos B."/>
            <person name="Lipzen A."/>
            <person name="Chen C."/>
            <person name="Yanf M."/>
            <person name="Daum C."/>
            <person name="Ng V."/>
            <person name="Clum A."/>
            <person name="Steindorff A."/>
            <person name="Ohm R."/>
            <person name="Martin F."/>
            <person name="Silar P."/>
            <person name="Natvig D."/>
            <person name="Lalanne C."/>
            <person name="Gautier V."/>
            <person name="Ament-Velasquez S.L."/>
            <person name="Kruys A."/>
            <person name="Hutchinson M.I."/>
            <person name="Powell A.J."/>
            <person name="Barry K."/>
            <person name="Miller A.N."/>
            <person name="Grigoriev I.V."/>
            <person name="Debuchy R."/>
            <person name="Gladieux P."/>
            <person name="Thoren M.H."/>
            <person name="Johannesson H."/>
        </authorList>
    </citation>
    <scope>NUCLEOTIDE SEQUENCE</scope>
    <source>
        <strain evidence="8">CBS 955.72</strain>
    </source>
</reference>
<organism evidence="8 9">
    <name type="scientific">Lasiosphaeria hispida</name>
    <dbReference type="NCBI Taxonomy" id="260671"/>
    <lineage>
        <taxon>Eukaryota</taxon>
        <taxon>Fungi</taxon>
        <taxon>Dikarya</taxon>
        <taxon>Ascomycota</taxon>
        <taxon>Pezizomycotina</taxon>
        <taxon>Sordariomycetes</taxon>
        <taxon>Sordariomycetidae</taxon>
        <taxon>Sordariales</taxon>
        <taxon>Lasiosphaeriaceae</taxon>
        <taxon>Lasiosphaeria</taxon>
    </lineage>
</organism>
<dbReference type="GO" id="GO:0005737">
    <property type="term" value="C:cytoplasm"/>
    <property type="evidence" value="ECO:0007669"/>
    <property type="project" value="UniProtKB-SubCell"/>
</dbReference>
<keyword evidence="4" id="KW-0143">Chaperone</keyword>
<comment type="caution">
    <text evidence="8">The sequence shown here is derived from an EMBL/GenBank/DDBJ whole genome shotgun (WGS) entry which is preliminary data.</text>
</comment>
<dbReference type="GO" id="GO:0000390">
    <property type="term" value="P:spliceosomal complex disassembly"/>
    <property type="evidence" value="ECO:0007669"/>
    <property type="project" value="TreeGrafter"/>
</dbReference>
<keyword evidence="9" id="KW-1185">Reference proteome</keyword>
<dbReference type="Pfam" id="PF00226">
    <property type="entry name" value="DnaJ"/>
    <property type="match status" value="1"/>
</dbReference>
<feature type="compositionally biased region" description="Basic and acidic residues" evidence="6">
    <location>
        <begin position="127"/>
        <end position="175"/>
    </location>
</feature>
<dbReference type="InterPro" id="IPR052094">
    <property type="entry name" value="Pre-mRNA-splicing_ERAD"/>
</dbReference>
<dbReference type="PANTHER" id="PTHR44313">
    <property type="entry name" value="DNAJ HOMOLOG SUBFAMILY C MEMBER 17"/>
    <property type="match status" value="1"/>
</dbReference>
<feature type="region of interest" description="Disordered" evidence="6">
    <location>
        <begin position="218"/>
        <end position="321"/>
    </location>
</feature>
<dbReference type="PROSITE" id="PS50076">
    <property type="entry name" value="DNAJ_2"/>
    <property type="match status" value="1"/>
</dbReference>
<dbReference type="Proteomes" id="UP001275084">
    <property type="component" value="Unassembled WGS sequence"/>
</dbReference>
<dbReference type="Gene3D" id="1.10.287.110">
    <property type="entry name" value="DnaJ domain"/>
    <property type="match status" value="1"/>
</dbReference>
<name>A0AAJ0HLM3_9PEZI</name>
<evidence type="ECO:0000313" key="9">
    <source>
        <dbReference type="Proteomes" id="UP001275084"/>
    </source>
</evidence>
<dbReference type="AlphaFoldDB" id="A0AAJ0HLM3"/>
<evidence type="ECO:0000256" key="3">
    <source>
        <dbReference type="ARBA" id="ARBA00022490"/>
    </source>
</evidence>
<evidence type="ECO:0000256" key="5">
    <source>
        <dbReference type="ARBA" id="ARBA00023242"/>
    </source>
</evidence>
<dbReference type="InterPro" id="IPR036869">
    <property type="entry name" value="J_dom_sf"/>
</dbReference>
<sequence length="321" mass="35243">METDLITYARDAAAKGDDLFLLLSTDATASESDIRRAFKRKALTAHPDKAGDAYDPALYERLERARDVLCSPAAREAYNSGMSAIRQKKLQLDQMSERRRKLVEDLERREQAAKRAKMGEGQVQAQRDPEREAMAARGRAKMEERQRLMREAEERESRAQRVKKDDERAKEHAEQTARNSTPKSPPTSPRPGASFADDGAEGLDAREAWLERRIKEKAERRAERARKKAVKSGVPLAPGSEAQNQGATPPPSSTGAAKTDADKIPPAAAPASTTSSSSANPAANPSARLSSTMARLKAAQAKRDEEKRKREAEALANSVEA</sequence>
<dbReference type="SUPFAM" id="SSF46565">
    <property type="entry name" value="Chaperone J-domain"/>
    <property type="match status" value="1"/>
</dbReference>
<gene>
    <name evidence="8" type="ORF">B0T25DRAFT_538411</name>
</gene>
<evidence type="ECO:0000256" key="4">
    <source>
        <dbReference type="ARBA" id="ARBA00023186"/>
    </source>
</evidence>
<dbReference type="SMART" id="SM00271">
    <property type="entry name" value="DnaJ"/>
    <property type="match status" value="1"/>
</dbReference>
<accession>A0AAJ0HLM3</accession>
<protein>
    <recommendedName>
        <fullName evidence="7">J domain-containing protein</fullName>
    </recommendedName>
</protein>
<feature type="region of interest" description="Disordered" evidence="6">
    <location>
        <begin position="106"/>
        <end position="204"/>
    </location>
</feature>
<feature type="compositionally biased region" description="Low complexity" evidence="6">
    <location>
        <begin position="264"/>
        <end position="287"/>
    </location>
</feature>
<keyword evidence="3" id="KW-0963">Cytoplasm</keyword>
<reference evidence="8" key="1">
    <citation type="journal article" date="2023" name="Mol. Phylogenet. Evol.">
        <title>Genome-scale phylogeny and comparative genomics of the fungal order Sordariales.</title>
        <authorList>
            <person name="Hensen N."/>
            <person name="Bonometti L."/>
            <person name="Westerberg I."/>
            <person name="Brannstrom I.O."/>
            <person name="Guillou S."/>
            <person name="Cros-Aarteil S."/>
            <person name="Calhoun S."/>
            <person name="Haridas S."/>
            <person name="Kuo A."/>
            <person name="Mondo S."/>
            <person name="Pangilinan J."/>
            <person name="Riley R."/>
            <person name="LaButti K."/>
            <person name="Andreopoulos B."/>
            <person name="Lipzen A."/>
            <person name="Chen C."/>
            <person name="Yan M."/>
            <person name="Daum C."/>
            <person name="Ng V."/>
            <person name="Clum A."/>
            <person name="Steindorff A."/>
            <person name="Ohm R.A."/>
            <person name="Martin F."/>
            <person name="Silar P."/>
            <person name="Natvig D.O."/>
            <person name="Lalanne C."/>
            <person name="Gautier V."/>
            <person name="Ament-Velasquez S.L."/>
            <person name="Kruys A."/>
            <person name="Hutchinson M.I."/>
            <person name="Powell A.J."/>
            <person name="Barry K."/>
            <person name="Miller A.N."/>
            <person name="Grigoriev I.V."/>
            <person name="Debuchy R."/>
            <person name="Gladieux P."/>
            <person name="Hiltunen Thoren M."/>
            <person name="Johannesson H."/>
        </authorList>
    </citation>
    <scope>NUCLEOTIDE SEQUENCE</scope>
    <source>
        <strain evidence="8">CBS 955.72</strain>
    </source>
</reference>
<evidence type="ECO:0000256" key="1">
    <source>
        <dbReference type="ARBA" id="ARBA00004123"/>
    </source>
</evidence>
<dbReference type="InterPro" id="IPR001623">
    <property type="entry name" value="DnaJ_domain"/>
</dbReference>
<evidence type="ECO:0000256" key="6">
    <source>
        <dbReference type="SAM" id="MobiDB-lite"/>
    </source>
</evidence>
<dbReference type="PANTHER" id="PTHR44313:SF1">
    <property type="entry name" value="DNAJ HOMOLOG SUBFAMILY C MEMBER 17"/>
    <property type="match status" value="1"/>
</dbReference>
<keyword evidence="5" id="KW-0539">Nucleus</keyword>
<proteinExistence type="predicted"/>
<feature type="compositionally biased region" description="Basic and acidic residues" evidence="6">
    <location>
        <begin position="301"/>
        <end position="313"/>
    </location>
</feature>
<dbReference type="EMBL" id="JAUIQD010000003">
    <property type="protein sequence ID" value="KAK3357156.1"/>
    <property type="molecule type" value="Genomic_DNA"/>
</dbReference>
<evidence type="ECO:0000256" key="2">
    <source>
        <dbReference type="ARBA" id="ARBA00004496"/>
    </source>
</evidence>
<evidence type="ECO:0000259" key="7">
    <source>
        <dbReference type="PROSITE" id="PS50076"/>
    </source>
</evidence>
<dbReference type="GO" id="GO:0005681">
    <property type="term" value="C:spliceosomal complex"/>
    <property type="evidence" value="ECO:0007669"/>
    <property type="project" value="TreeGrafter"/>
</dbReference>
<comment type="subcellular location">
    <subcellularLocation>
        <location evidence="2">Cytoplasm</location>
    </subcellularLocation>
    <subcellularLocation>
        <location evidence="1">Nucleus</location>
    </subcellularLocation>
</comment>
<feature type="domain" description="J" evidence="7">
    <location>
        <begin position="18"/>
        <end position="82"/>
    </location>
</feature>